<accession>A0AAW2BRP3</accession>
<name>A0AAW2BRP3_9ROSI</name>
<proteinExistence type="predicted"/>
<protein>
    <recommendedName>
        <fullName evidence="3">Secreted protein</fullName>
    </recommendedName>
</protein>
<evidence type="ECO:0008006" key="3">
    <source>
        <dbReference type="Google" id="ProtNLM"/>
    </source>
</evidence>
<comment type="caution">
    <text evidence="1">The sequence shown here is derived from an EMBL/GenBank/DDBJ whole genome shotgun (WGS) entry which is preliminary data.</text>
</comment>
<evidence type="ECO:0000313" key="1">
    <source>
        <dbReference type="EMBL" id="KAK9988614.1"/>
    </source>
</evidence>
<dbReference type="EMBL" id="JAZDWU010000010">
    <property type="protein sequence ID" value="KAK9988614.1"/>
    <property type="molecule type" value="Genomic_DNA"/>
</dbReference>
<sequence>MAKRRYCGITSLRRSSSLSILITHTGSCLQVHHREASERNQRQGARFAQFFTAFGDPSVKGWHGKES</sequence>
<keyword evidence="2" id="KW-1185">Reference proteome</keyword>
<reference evidence="1 2" key="1">
    <citation type="submission" date="2024-01" db="EMBL/GenBank/DDBJ databases">
        <title>A telomere-to-telomere, gap-free genome of sweet tea (Lithocarpus litseifolius).</title>
        <authorList>
            <person name="Zhou J."/>
        </authorList>
    </citation>
    <scope>NUCLEOTIDE SEQUENCE [LARGE SCALE GENOMIC DNA]</scope>
    <source>
        <strain evidence="1">Zhou-2022a</strain>
        <tissue evidence="1">Leaf</tissue>
    </source>
</reference>
<organism evidence="1 2">
    <name type="scientific">Lithocarpus litseifolius</name>
    <dbReference type="NCBI Taxonomy" id="425828"/>
    <lineage>
        <taxon>Eukaryota</taxon>
        <taxon>Viridiplantae</taxon>
        <taxon>Streptophyta</taxon>
        <taxon>Embryophyta</taxon>
        <taxon>Tracheophyta</taxon>
        <taxon>Spermatophyta</taxon>
        <taxon>Magnoliopsida</taxon>
        <taxon>eudicotyledons</taxon>
        <taxon>Gunneridae</taxon>
        <taxon>Pentapetalae</taxon>
        <taxon>rosids</taxon>
        <taxon>fabids</taxon>
        <taxon>Fagales</taxon>
        <taxon>Fagaceae</taxon>
        <taxon>Lithocarpus</taxon>
    </lineage>
</organism>
<gene>
    <name evidence="1" type="ORF">SO802_028853</name>
</gene>
<dbReference type="AlphaFoldDB" id="A0AAW2BRP3"/>
<dbReference type="Proteomes" id="UP001459277">
    <property type="component" value="Unassembled WGS sequence"/>
</dbReference>
<evidence type="ECO:0000313" key="2">
    <source>
        <dbReference type="Proteomes" id="UP001459277"/>
    </source>
</evidence>